<sequence>MDACHILLGRPWQYDRDTLHDGKRNIYTVHKDAQQITFLPMKEKSQPLHARASVSHEPNFQSVAPQQQSSLEVTIKAFMAEIENSTLMTTQSIAELNHFQTQAISKLENQLEQLANRMREIEEEDIYSGSIVNPNWQIVSSDTAYSSDEQEHIESTLTLESRVIDEPVSMSVEKILPESEKDNVCLGQGTFTLSNHEDLDHFTSNCNIDEIEQIRTLVDSAPWSSIDQWISKRVCPPHALSPPHPFVLESPDCELKSLSHKPMDRFLEPIEDNPIDIHSHCDKAGAWSKVDHSRDNSSVEWDFVFGAETPKHTHKILIQTLLFKQIFPWYADLASIFALFLTHMIKQFDKLILVVSYNFCWDDPYIVNYKKRMKGNDLIVLLHSF</sequence>
<feature type="coiled-coil region" evidence="1">
    <location>
        <begin position="97"/>
        <end position="124"/>
    </location>
</feature>
<evidence type="ECO:0000313" key="2">
    <source>
        <dbReference type="EMBL" id="KAG5526662.1"/>
    </source>
</evidence>
<evidence type="ECO:0000256" key="1">
    <source>
        <dbReference type="SAM" id="Coils"/>
    </source>
</evidence>
<protein>
    <submittedName>
        <fullName evidence="2">Uncharacterized protein</fullName>
    </submittedName>
</protein>
<keyword evidence="1" id="KW-0175">Coiled coil</keyword>
<evidence type="ECO:0000313" key="3">
    <source>
        <dbReference type="Proteomes" id="UP000823749"/>
    </source>
</evidence>
<accession>A0AAV6ID76</accession>
<name>A0AAV6ID76_9ERIC</name>
<organism evidence="2 3">
    <name type="scientific">Rhododendron griersonianum</name>
    <dbReference type="NCBI Taxonomy" id="479676"/>
    <lineage>
        <taxon>Eukaryota</taxon>
        <taxon>Viridiplantae</taxon>
        <taxon>Streptophyta</taxon>
        <taxon>Embryophyta</taxon>
        <taxon>Tracheophyta</taxon>
        <taxon>Spermatophyta</taxon>
        <taxon>Magnoliopsida</taxon>
        <taxon>eudicotyledons</taxon>
        <taxon>Gunneridae</taxon>
        <taxon>Pentapetalae</taxon>
        <taxon>asterids</taxon>
        <taxon>Ericales</taxon>
        <taxon>Ericaceae</taxon>
        <taxon>Ericoideae</taxon>
        <taxon>Rhodoreae</taxon>
        <taxon>Rhododendron</taxon>
    </lineage>
</organism>
<keyword evidence="3" id="KW-1185">Reference proteome</keyword>
<dbReference type="Proteomes" id="UP000823749">
    <property type="component" value="Chromosome 11"/>
</dbReference>
<comment type="caution">
    <text evidence="2">The sequence shown here is derived from an EMBL/GenBank/DDBJ whole genome shotgun (WGS) entry which is preliminary data.</text>
</comment>
<dbReference type="EMBL" id="JACTNZ010000011">
    <property type="protein sequence ID" value="KAG5526662.1"/>
    <property type="molecule type" value="Genomic_DNA"/>
</dbReference>
<proteinExistence type="predicted"/>
<gene>
    <name evidence="2" type="ORF">RHGRI_032808</name>
</gene>
<reference evidence="2" key="1">
    <citation type="submission" date="2020-08" db="EMBL/GenBank/DDBJ databases">
        <title>Plant Genome Project.</title>
        <authorList>
            <person name="Zhang R.-G."/>
        </authorList>
    </citation>
    <scope>NUCLEOTIDE SEQUENCE</scope>
    <source>
        <strain evidence="2">WSP0</strain>
        <tissue evidence="2">Leaf</tissue>
    </source>
</reference>
<dbReference type="AlphaFoldDB" id="A0AAV6ID76"/>